<dbReference type="EMBL" id="JAVDXZ010000001">
    <property type="protein sequence ID" value="MDR7329175.1"/>
    <property type="molecule type" value="Genomic_DNA"/>
</dbReference>
<dbReference type="GO" id="GO:0016757">
    <property type="term" value="F:glycosyltransferase activity"/>
    <property type="evidence" value="ECO:0007669"/>
    <property type="project" value="UniProtKB-KW"/>
</dbReference>
<evidence type="ECO:0000313" key="9">
    <source>
        <dbReference type="EMBL" id="MDR7329175.1"/>
    </source>
</evidence>
<accession>A0ABU1ZW92</accession>
<evidence type="ECO:0000256" key="7">
    <source>
        <dbReference type="ARBA" id="ARBA00024033"/>
    </source>
</evidence>
<keyword evidence="3 9" id="KW-0808">Transferase</keyword>
<protein>
    <submittedName>
        <fullName evidence="9">Alpha-1,2-mannosyltransferase</fullName>
        <ecNumber evidence="9">2.4.1.-</ecNumber>
    </submittedName>
</protein>
<dbReference type="InterPro" id="IPR018584">
    <property type="entry name" value="GT87"/>
</dbReference>
<comment type="caution">
    <text evidence="9">The sequence shown here is derived from an EMBL/GenBank/DDBJ whole genome shotgun (WGS) entry which is preliminary data.</text>
</comment>
<name>A0ABU1ZW92_9CORY</name>
<sequence>METVEKPTGHPTWARPLTLLVMIAGLFGGLAGVHRHVTITDFPIDMIIYLEGVRAFLSGGEMYAEPMFAGDLALPFIYPPFGALILAPFVWLGFSDSVAGDILVLVSDLLVLLCLVFLLRAVMPQVSRPVRFAAATVVWALTMSFEPVTLNNGFAQINIVIMALVALDLVPRRRRRFLPQGWLTGVAAAIKLSPLAMALFFLVRRDWKAILVTAVSAVICTLLAALWRFDATVEFYLGTLLGMGSGEEIGVDTTYQSNSSIKGMLMRWATSAEALEASSTLVNVSWLVLSLLTVVLGGWLMAALFRRNMTVDAMLVNAMVMLLISPISWSHHWVWLVLILPVLGWRALTVLNHGWFLGSVVTVWAVLLVTNPPKWWYGDAIDVFALTGVEKFLVSDFVWLAGLTMLALAVGLRGVGTLDDAEPRPR</sequence>
<evidence type="ECO:0000256" key="4">
    <source>
        <dbReference type="ARBA" id="ARBA00022692"/>
    </source>
</evidence>
<keyword evidence="10" id="KW-1185">Reference proteome</keyword>
<feature type="transmembrane region" description="Helical" evidence="8">
    <location>
        <begin position="154"/>
        <end position="170"/>
    </location>
</feature>
<keyword evidence="9" id="KW-0328">Glycosyltransferase</keyword>
<feature type="transmembrane region" description="Helical" evidence="8">
    <location>
        <begin position="397"/>
        <end position="416"/>
    </location>
</feature>
<reference evidence="9" key="1">
    <citation type="submission" date="2023-07" db="EMBL/GenBank/DDBJ databases">
        <title>Sequencing the genomes of 1000 actinobacteria strains.</title>
        <authorList>
            <person name="Klenk H.-P."/>
        </authorList>
    </citation>
    <scope>NUCLEOTIDE SEQUENCE</scope>
    <source>
        <strain evidence="9">DSM 107476</strain>
    </source>
</reference>
<dbReference type="Pfam" id="PF09594">
    <property type="entry name" value="GT87"/>
    <property type="match status" value="1"/>
</dbReference>
<feature type="transmembrane region" description="Helical" evidence="8">
    <location>
        <begin position="209"/>
        <end position="227"/>
    </location>
</feature>
<dbReference type="Proteomes" id="UP001180840">
    <property type="component" value="Unassembled WGS sequence"/>
</dbReference>
<dbReference type="EC" id="2.4.1.-" evidence="9"/>
<feature type="transmembrane region" description="Helical" evidence="8">
    <location>
        <begin position="72"/>
        <end position="92"/>
    </location>
</feature>
<evidence type="ECO:0000256" key="1">
    <source>
        <dbReference type="ARBA" id="ARBA00004651"/>
    </source>
</evidence>
<organism evidence="9 10">
    <name type="scientific">Corynebacterium guangdongense</name>
    <dbReference type="NCBI Taxonomy" id="1783348"/>
    <lineage>
        <taxon>Bacteria</taxon>
        <taxon>Bacillati</taxon>
        <taxon>Actinomycetota</taxon>
        <taxon>Actinomycetes</taxon>
        <taxon>Mycobacteriales</taxon>
        <taxon>Corynebacteriaceae</taxon>
        <taxon>Corynebacterium</taxon>
    </lineage>
</organism>
<keyword evidence="2" id="KW-1003">Cell membrane</keyword>
<evidence type="ECO:0000256" key="5">
    <source>
        <dbReference type="ARBA" id="ARBA00022989"/>
    </source>
</evidence>
<keyword evidence="5 8" id="KW-1133">Transmembrane helix</keyword>
<dbReference type="RefSeq" id="WP_290198139.1">
    <property type="nucleotide sequence ID" value="NZ_CP047654.1"/>
</dbReference>
<comment type="subcellular location">
    <subcellularLocation>
        <location evidence="1">Cell membrane</location>
        <topology evidence="1">Multi-pass membrane protein</topology>
    </subcellularLocation>
</comment>
<evidence type="ECO:0000256" key="8">
    <source>
        <dbReference type="SAM" id="Phobius"/>
    </source>
</evidence>
<comment type="similarity">
    <text evidence="7">Belongs to the glycosyltransferase 87 family.</text>
</comment>
<feature type="transmembrane region" description="Helical" evidence="8">
    <location>
        <begin position="284"/>
        <end position="306"/>
    </location>
</feature>
<feature type="transmembrane region" description="Helical" evidence="8">
    <location>
        <begin position="355"/>
        <end position="377"/>
    </location>
</feature>
<keyword evidence="4 8" id="KW-0812">Transmembrane</keyword>
<proteinExistence type="inferred from homology"/>
<feature type="transmembrane region" description="Helical" evidence="8">
    <location>
        <begin position="318"/>
        <end position="343"/>
    </location>
</feature>
<feature type="transmembrane region" description="Helical" evidence="8">
    <location>
        <begin position="12"/>
        <end position="33"/>
    </location>
</feature>
<evidence type="ECO:0000256" key="6">
    <source>
        <dbReference type="ARBA" id="ARBA00023136"/>
    </source>
</evidence>
<feature type="transmembrane region" description="Helical" evidence="8">
    <location>
        <begin position="182"/>
        <end position="203"/>
    </location>
</feature>
<evidence type="ECO:0000256" key="3">
    <source>
        <dbReference type="ARBA" id="ARBA00022679"/>
    </source>
</evidence>
<keyword evidence="6 8" id="KW-0472">Membrane</keyword>
<gene>
    <name evidence="9" type="ORF">J2S39_000851</name>
</gene>
<evidence type="ECO:0000256" key="2">
    <source>
        <dbReference type="ARBA" id="ARBA00022475"/>
    </source>
</evidence>
<feature type="transmembrane region" description="Helical" evidence="8">
    <location>
        <begin position="98"/>
        <end position="118"/>
    </location>
</feature>
<evidence type="ECO:0000313" key="10">
    <source>
        <dbReference type="Proteomes" id="UP001180840"/>
    </source>
</evidence>